<keyword evidence="6" id="KW-1185">Reference proteome</keyword>
<dbReference type="FunFam" id="3.40.50.2000:FF:000019">
    <property type="entry name" value="Glycosyltransferase"/>
    <property type="match status" value="1"/>
</dbReference>
<evidence type="ECO:0000256" key="4">
    <source>
        <dbReference type="RuleBase" id="RU362057"/>
    </source>
</evidence>
<dbReference type="AlphaFoldDB" id="A0AAD7P8T3"/>
<dbReference type="Pfam" id="PF00201">
    <property type="entry name" value="UDPGT"/>
    <property type="match status" value="1"/>
</dbReference>
<dbReference type="GO" id="GO:0080044">
    <property type="term" value="F:quercetin 7-O-glucosyltransferase activity"/>
    <property type="evidence" value="ECO:0007669"/>
    <property type="project" value="TreeGrafter"/>
</dbReference>
<dbReference type="PANTHER" id="PTHR11926">
    <property type="entry name" value="GLUCOSYL/GLUCURONOSYL TRANSFERASES"/>
    <property type="match status" value="1"/>
</dbReference>
<comment type="similarity">
    <text evidence="1 3">Belongs to the UDP-glycosyltransferase family.</text>
</comment>
<dbReference type="GO" id="GO:0080043">
    <property type="term" value="F:quercetin 3-O-glucosyltransferase activity"/>
    <property type="evidence" value="ECO:0007669"/>
    <property type="project" value="TreeGrafter"/>
</dbReference>
<dbReference type="InterPro" id="IPR002213">
    <property type="entry name" value="UDP_glucos_trans"/>
</dbReference>
<dbReference type="EMBL" id="JARAOO010000013">
    <property type="protein sequence ID" value="KAJ7946678.1"/>
    <property type="molecule type" value="Genomic_DNA"/>
</dbReference>
<evidence type="ECO:0000313" key="6">
    <source>
        <dbReference type="Proteomes" id="UP001163823"/>
    </source>
</evidence>
<organism evidence="5 6">
    <name type="scientific">Quillaja saponaria</name>
    <name type="common">Soap bark tree</name>
    <dbReference type="NCBI Taxonomy" id="32244"/>
    <lineage>
        <taxon>Eukaryota</taxon>
        <taxon>Viridiplantae</taxon>
        <taxon>Streptophyta</taxon>
        <taxon>Embryophyta</taxon>
        <taxon>Tracheophyta</taxon>
        <taxon>Spermatophyta</taxon>
        <taxon>Magnoliopsida</taxon>
        <taxon>eudicotyledons</taxon>
        <taxon>Gunneridae</taxon>
        <taxon>Pentapetalae</taxon>
        <taxon>rosids</taxon>
        <taxon>fabids</taxon>
        <taxon>Fabales</taxon>
        <taxon>Quillajaceae</taxon>
        <taxon>Quillaja</taxon>
    </lineage>
</organism>
<evidence type="ECO:0000313" key="5">
    <source>
        <dbReference type="EMBL" id="KAJ7946678.1"/>
    </source>
</evidence>
<accession>A0AAD7P8T3</accession>
<keyword evidence="3" id="KW-0328">Glycosyltransferase</keyword>
<protein>
    <recommendedName>
        <fullName evidence="4">Glycosyltransferase</fullName>
        <ecNumber evidence="4">2.4.1.-</ecNumber>
    </recommendedName>
</protein>
<dbReference type="PROSITE" id="PS00375">
    <property type="entry name" value="UDPGT"/>
    <property type="match status" value="1"/>
</dbReference>
<evidence type="ECO:0000256" key="3">
    <source>
        <dbReference type="RuleBase" id="RU003718"/>
    </source>
</evidence>
<dbReference type="SUPFAM" id="SSF53756">
    <property type="entry name" value="UDP-Glycosyltransferase/glycogen phosphorylase"/>
    <property type="match status" value="1"/>
</dbReference>
<evidence type="ECO:0000256" key="2">
    <source>
        <dbReference type="ARBA" id="ARBA00022679"/>
    </source>
</evidence>
<keyword evidence="2 3" id="KW-0808">Transferase</keyword>
<sequence>MEKQKAHIAHVVVLSSPGQSHINPMIQLSRRLAWKGLKITLGTNLSATKTIQTGSDSISLVSLYDDITHGGFQGQGGFKGFFERFEASTTSVLVELIKNLQNSEYPVKCLVYDANLPWALEIAKQLGIASAAFAHLTLAAMLTYYPLHLELSGEQAHLPPFLNPHDLPQLGIPDLPSLGSGSGLQSPILKLMLNPFKNFGKADWILYFTFDKLEEEAMKWMKNICSVSTIGPTLPSDYLDKRVKDDIDYGFNLYKTNTDTCLNWLNTKESRSVVYVSFGSSASAKAEQMTEMAEALKKISKYFLWVVKETELSNLPLNFVEETSEKGLVVTWCPQLQVLAHHAVVCFITHCGANSLFEAISLGVPMVGVPQFSDQMPNAYFMEKVWGLGVRPKLDEKGVASTEEIVRSIGEIIHVEGGKEIMKNVLQWKKLAKEAVDEGGSSDKHLNEFIDGILST</sequence>
<dbReference type="Proteomes" id="UP001163823">
    <property type="component" value="Chromosome 13"/>
</dbReference>
<name>A0AAD7P8T3_QUISA</name>
<gene>
    <name evidence="5" type="ORF">O6P43_031574</name>
</gene>
<dbReference type="InterPro" id="IPR035595">
    <property type="entry name" value="UDP_glycos_trans_CS"/>
</dbReference>
<dbReference type="EC" id="2.4.1.-" evidence="4"/>
<comment type="caution">
    <text evidence="5">The sequence shown here is derived from an EMBL/GenBank/DDBJ whole genome shotgun (WGS) entry which is preliminary data.</text>
</comment>
<dbReference type="CDD" id="cd03784">
    <property type="entry name" value="GT1_Gtf-like"/>
    <property type="match status" value="1"/>
</dbReference>
<proteinExistence type="inferred from homology"/>
<dbReference type="PANTHER" id="PTHR11926:SF1375">
    <property type="entry name" value="GLYCOSYLTRANSFERASE"/>
    <property type="match status" value="1"/>
</dbReference>
<evidence type="ECO:0000256" key="1">
    <source>
        <dbReference type="ARBA" id="ARBA00009995"/>
    </source>
</evidence>
<reference evidence="5" key="1">
    <citation type="journal article" date="2023" name="Science">
        <title>Elucidation of the pathway for biosynthesis of saponin adjuvants from the soapbark tree.</title>
        <authorList>
            <person name="Reed J."/>
            <person name="Orme A."/>
            <person name="El-Demerdash A."/>
            <person name="Owen C."/>
            <person name="Martin L.B.B."/>
            <person name="Misra R.C."/>
            <person name="Kikuchi S."/>
            <person name="Rejzek M."/>
            <person name="Martin A.C."/>
            <person name="Harkess A."/>
            <person name="Leebens-Mack J."/>
            <person name="Louveau T."/>
            <person name="Stephenson M.J."/>
            <person name="Osbourn A."/>
        </authorList>
    </citation>
    <scope>NUCLEOTIDE SEQUENCE</scope>
    <source>
        <strain evidence="5">S10</strain>
    </source>
</reference>
<dbReference type="Gene3D" id="3.40.50.2000">
    <property type="entry name" value="Glycogen Phosphorylase B"/>
    <property type="match status" value="2"/>
</dbReference>
<dbReference type="KEGG" id="qsa:O6P43_031574"/>